<dbReference type="Gene3D" id="2.40.70.10">
    <property type="entry name" value="Acid Proteases"/>
    <property type="match status" value="1"/>
</dbReference>
<keyword evidence="2" id="KW-1185">Reference proteome</keyword>
<gene>
    <name evidence="1" type="ORF">BaRGS_00005370</name>
</gene>
<dbReference type="InterPro" id="IPR001969">
    <property type="entry name" value="Aspartic_peptidase_AS"/>
</dbReference>
<name>A0ABD0LUZ6_9CAEN</name>
<organism evidence="1 2">
    <name type="scientific">Batillaria attramentaria</name>
    <dbReference type="NCBI Taxonomy" id="370345"/>
    <lineage>
        <taxon>Eukaryota</taxon>
        <taxon>Metazoa</taxon>
        <taxon>Spiralia</taxon>
        <taxon>Lophotrochozoa</taxon>
        <taxon>Mollusca</taxon>
        <taxon>Gastropoda</taxon>
        <taxon>Caenogastropoda</taxon>
        <taxon>Sorbeoconcha</taxon>
        <taxon>Cerithioidea</taxon>
        <taxon>Batillariidae</taxon>
        <taxon>Batillaria</taxon>
    </lineage>
</organism>
<sequence>MIEGGLHVRGVSLRRPLVITLEPGQVMQLTGLVTDCKRKTDLGITARTTEHLPAGLEVVSAEVDNLNVCVKIHNSSRRPVCLSHRTVFAELHYSGCSEEPELEALVGPSHEADILVEDKKARCLIDSGSQVSIVTESFYRAHLSHVCLEQLNFGLKVTGAGGQQVPYLGFVRVDVSLPSDVVGLNESVNVLMLVCPDNEFSRRVPVIISTNALRHLADTLQTPTHMHSIPNLYIH</sequence>
<dbReference type="AlphaFoldDB" id="A0ABD0LUZ6"/>
<dbReference type="SUPFAM" id="SSF50630">
    <property type="entry name" value="Acid proteases"/>
    <property type="match status" value="1"/>
</dbReference>
<dbReference type="CDD" id="cd00303">
    <property type="entry name" value="retropepsin_like"/>
    <property type="match status" value="1"/>
</dbReference>
<comment type="caution">
    <text evidence="1">The sequence shown here is derived from an EMBL/GenBank/DDBJ whole genome shotgun (WGS) entry which is preliminary data.</text>
</comment>
<dbReference type="PROSITE" id="PS00141">
    <property type="entry name" value="ASP_PROTEASE"/>
    <property type="match status" value="1"/>
</dbReference>
<accession>A0ABD0LUZ6</accession>
<dbReference type="InterPro" id="IPR021109">
    <property type="entry name" value="Peptidase_aspartic_dom_sf"/>
</dbReference>
<dbReference type="EMBL" id="JACVVK020000020">
    <property type="protein sequence ID" value="KAK7503449.1"/>
    <property type="molecule type" value="Genomic_DNA"/>
</dbReference>
<proteinExistence type="predicted"/>
<dbReference type="Proteomes" id="UP001519460">
    <property type="component" value="Unassembled WGS sequence"/>
</dbReference>
<protein>
    <submittedName>
        <fullName evidence="1">Uncharacterized protein</fullName>
    </submittedName>
</protein>
<reference evidence="1 2" key="1">
    <citation type="journal article" date="2023" name="Sci. Data">
        <title>Genome assembly of the Korean intertidal mud-creeper Batillaria attramentaria.</title>
        <authorList>
            <person name="Patra A.K."/>
            <person name="Ho P.T."/>
            <person name="Jun S."/>
            <person name="Lee S.J."/>
            <person name="Kim Y."/>
            <person name="Won Y.J."/>
        </authorList>
    </citation>
    <scope>NUCLEOTIDE SEQUENCE [LARGE SCALE GENOMIC DNA]</scope>
    <source>
        <strain evidence="1">Wonlab-2016</strain>
    </source>
</reference>
<evidence type="ECO:0000313" key="1">
    <source>
        <dbReference type="EMBL" id="KAK7503449.1"/>
    </source>
</evidence>
<evidence type="ECO:0000313" key="2">
    <source>
        <dbReference type="Proteomes" id="UP001519460"/>
    </source>
</evidence>